<evidence type="ECO:0000256" key="9">
    <source>
        <dbReference type="ARBA" id="ARBA00022898"/>
    </source>
</evidence>
<dbReference type="SUPFAM" id="SSF53756">
    <property type="entry name" value="UDP-Glycosyltransferase/glycogen phosphorylase"/>
    <property type="match status" value="1"/>
</dbReference>
<evidence type="ECO:0000256" key="4">
    <source>
        <dbReference type="ARBA" id="ARBA00006047"/>
    </source>
</evidence>
<keyword evidence="5" id="KW-0963">Cytoplasm</keyword>
<comment type="catalytic activity">
    <reaction evidence="1 13">
        <text>[(1-&gt;4)-alpha-D-glucosyl](n) + phosphate = [(1-&gt;4)-alpha-D-glucosyl](n-1) + alpha-D-glucose 1-phosphate</text>
        <dbReference type="Rhea" id="RHEA:41732"/>
        <dbReference type="Rhea" id="RHEA-COMP:9584"/>
        <dbReference type="Rhea" id="RHEA-COMP:9586"/>
        <dbReference type="ChEBI" id="CHEBI:15444"/>
        <dbReference type="ChEBI" id="CHEBI:43474"/>
        <dbReference type="ChEBI" id="CHEBI:58601"/>
        <dbReference type="EC" id="2.4.1.1"/>
    </reaction>
</comment>
<keyword evidence="8 13" id="KW-0808">Transferase</keyword>
<gene>
    <name evidence="14" type="ORF">GCM10009069_06590</name>
</gene>
<organism evidence="14 15">
    <name type="scientific">Algimonas arctica</name>
    <dbReference type="NCBI Taxonomy" id="1479486"/>
    <lineage>
        <taxon>Bacteria</taxon>
        <taxon>Pseudomonadati</taxon>
        <taxon>Pseudomonadota</taxon>
        <taxon>Alphaproteobacteria</taxon>
        <taxon>Maricaulales</taxon>
        <taxon>Robiginitomaculaceae</taxon>
        <taxon>Algimonas</taxon>
    </lineage>
</organism>
<evidence type="ECO:0000256" key="8">
    <source>
        <dbReference type="ARBA" id="ARBA00022679"/>
    </source>
</evidence>
<evidence type="ECO:0000256" key="3">
    <source>
        <dbReference type="ARBA" id="ARBA00004496"/>
    </source>
</evidence>
<evidence type="ECO:0000256" key="6">
    <source>
        <dbReference type="ARBA" id="ARBA00022533"/>
    </source>
</evidence>
<dbReference type="Pfam" id="PF00343">
    <property type="entry name" value="Phosphorylase"/>
    <property type="match status" value="1"/>
</dbReference>
<keyword evidence="6" id="KW-0021">Allosteric enzyme</keyword>
<comment type="function">
    <text evidence="11">Phosphorylase is an important allosteric enzyme in carbohydrate metabolism. Enzymes from different sources differ in their regulatory mechanisms and in their natural substrates. However, all known phosphorylases share catalytic and structural properties.</text>
</comment>
<dbReference type="FunFam" id="3.40.50.2000:FF:000003">
    <property type="entry name" value="Alpha-1,4 glucan phosphorylase"/>
    <property type="match status" value="1"/>
</dbReference>
<dbReference type="Gene3D" id="3.40.50.2000">
    <property type="entry name" value="Glycogen Phosphorylase B"/>
    <property type="match status" value="2"/>
</dbReference>
<dbReference type="GO" id="GO:0030170">
    <property type="term" value="F:pyridoxal phosphate binding"/>
    <property type="evidence" value="ECO:0007669"/>
    <property type="project" value="InterPro"/>
</dbReference>
<dbReference type="InterPro" id="IPR035090">
    <property type="entry name" value="Pyridoxal_P_attach_site"/>
</dbReference>
<dbReference type="EC" id="2.4.1.1" evidence="13"/>
<dbReference type="FunFam" id="3.40.50.2000:FF:000153">
    <property type="entry name" value="Alpha-1,4 glucan phosphorylase"/>
    <property type="match status" value="1"/>
</dbReference>
<dbReference type="AlphaFoldDB" id="A0A8J3G187"/>
<accession>A0A8J3G187</accession>
<evidence type="ECO:0000256" key="1">
    <source>
        <dbReference type="ARBA" id="ARBA00001275"/>
    </source>
</evidence>
<keyword evidence="7 13" id="KW-0328">Glycosyltransferase</keyword>
<keyword evidence="10 13" id="KW-0119">Carbohydrate metabolism</keyword>
<dbReference type="NCBIfam" id="TIGR02093">
    <property type="entry name" value="P_ylase"/>
    <property type="match status" value="1"/>
</dbReference>
<dbReference type="PROSITE" id="PS00102">
    <property type="entry name" value="PHOSPHORYLASE"/>
    <property type="match status" value="1"/>
</dbReference>
<comment type="cofactor">
    <cofactor evidence="2 13">
        <name>pyridoxal 5'-phosphate</name>
        <dbReference type="ChEBI" id="CHEBI:597326"/>
    </cofactor>
</comment>
<dbReference type="RefSeq" id="WP_233353964.1">
    <property type="nucleotide sequence ID" value="NZ_BMZH01000002.1"/>
</dbReference>
<dbReference type="GO" id="GO:0005737">
    <property type="term" value="C:cytoplasm"/>
    <property type="evidence" value="ECO:0007669"/>
    <property type="project" value="UniProtKB-SubCell"/>
</dbReference>
<evidence type="ECO:0000256" key="10">
    <source>
        <dbReference type="ARBA" id="ARBA00023277"/>
    </source>
</evidence>
<dbReference type="InterPro" id="IPR011833">
    <property type="entry name" value="Glycg_phsphrylas"/>
</dbReference>
<proteinExistence type="inferred from homology"/>
<dbReference type="Proteomes" id="UP000634004">
    <property type="component" value="Unassembled WGS sequence"/>
</dbReference>
<name>A0A8J3G187_9PROT</name>
<reference evidence="14" key="2">
    <citation type="submission" date="2020-09" db="EMBL/GenBank/DDBJ databases">
        <authorList>
            <person name="Sun Q."/>
            <person name="Kim S."/>
        </authorList>
    </citation>
    <scope>NUCLEOTIDE SEQUENCE</scope>
    <source>
        <strain evidence="14">KCTC 32513</strain>
    </source>
</reference>
<dbReference type="PANTHER" id="PTHR11468:SF3">
    <property type="entry name" value="GLYCOGEN PHOSPHORYLASE, LIVER FORM"/>
    <property type="match status" value="1"/>
</dbReference>
<sequence length="823" mass="93181">MTTIKHKIDDAKDLHDEPFGDVVLRHLIYSVGKDKTHAEARDWNVAVSLAVRDRMVEGWIDTTRHVYARQQKRVYYLSMEFMIGRMLEDNLTNLGLLSEAKEFIASQGLDVETVLHAEQDAALGNGGLGRLAACFMDSMATTGVAGMGYGIRYQHGIFRQTLEDGWQMEEPEDWLFEGNSWEFRRPEVVYEIGFGGHVTHDADGKATWTPAESVQAVAFDMPIAGWEGDHVNTLRLWSARQSGMMNLDTFNDGDFMAAARQQVLAETISKVLYPGDHTPQGRELRLKQEVFFTSASLQDMLRRFFTNYDNLDNLGDHVAVQLNDTHPAIAVPELIRILMDLHGYTFERALEITRETLHYTNHTLLPEALEKWPKDLFEHILPRHLQIINMIDGHFYQEAMAKGLDHHIIAGIQVIHPHQQDWVRMGNLAFIGSRKVNGVSALHTELMKQTVFHDLHTMYPDKIINQTNGVTPRRWLLECNPGLAGLITEQIGDGWIDDLEQLQKIAPLATDAAFQKAYRAVKSANKQRLADMVQERTGITLNTDAIFDTQIKRIHEYKRQHMNIMEAIALYNAIKADPEGTKRGAAWQPRVKIFAGKAAPSYFFAKLIIKLINDVAAVVNNDPDIGDKLKVVFLPNYNVSMAEVLIPGSDLSEQISTAGFEASGTGNMKFALNGALTIGTLDGANVEMLDHVGEDNIFIFGLKADEVAERQHRRARPSEVIKNSPMLQQIMSQLSDGTFSDGETERYRDFLTNVGDHDYFQVIPDFQAYWDMQRQLDGLYQNAEAWFEKAILNTARMGWFSSDRTIRSYADQIWRAPHKMSGT</sequence>
<dbReference type="PANTHER" id="PTHR11468">
    <property type="entry name" value="GLYCOGEN PHOSPHORYLASE"/>
    <property type="match status" value="1"/>
</dbReference>
<evidence type="ECO:0000256" key="13">
    <source>
        <dbReference type="RuleBase" id="RU000587"/>
    </source>
</evidence>
<dbReference type="CDD" id="cd04300">
    <property type="entry name" value="GT35_Glycogen_Phosphorylase"/>
    <property type="match status" value="1"/>
</dbReference>
<evidence type="ECO:0000256" key="11">
    <source>
        <dbReference type="ARBA" id="ARBA00025174"/>
    </source>
</evidence>
<evidence type="ECO:0000256" key="12">
    <source>
        <dbReference type="PIRSR" id="PIRSR000460-1"/>
    </source>
</evidence>
<dbReference type="GO" id="GO:0008184">
    <property type="term" value="F:glycogen phosphorylase activity"/>
    <property type="evidence" value="ECO:0007669"/>
    <property type="project" value="InterPro"/>
</dbReference>
<dbReference type="PIRSF" id="PIRSF000460">
    <property type="entry name" value="Pprylas_GlgP"/>
    <property type="match status" value="1"/>
</dbReference>
<comment type="subcellular location">
    <subcellularLocation>
        <location evidence="3">Cytoplasm</location>
    </subcellularLocation>
</comment>
<comment type="similarity">
    <text evidence="4 13">Belongs to the glycogen phosphorylase family.</text>
</comment>
<reference evidence="14" key="1">
    <citation type="journal article" date="2014" name="Int. J. Syst. Evol. Microbiol.">
        <title>Complete genome sequence of Corynebacterium casei LMG S-19264T (=DSM 44701T), isolated from a smear-ripened cheese.</title>
        <authorList>
            <consortium name="US DOE Joint Genome Institute (JGI-PGF)"/>
            <person name="Walter F."/>
            <person name="Albersmeier A."/>
            <person name="Kalinowski J."/>
            <person name="Ruckert C."/>
        </authorList>
    </citation>
    <scope>NUCLEOTIDE SEQUENCE</scope>
    <source>
        <strain evidence="14">KCTC 32513</strain>
    </source>
</reference>
<dbReference type="InterPro" id="IPR000811">
    <property type="entry name" value="Glyco_trans_35"/>
</dbReference>
<keyword evidence="15" id="KW-1185">Reference proteome</keyword>
<dbReference type="GO" id="GO:0005980">
    <property type="term" value="P:glycogen catabolic process"/>
    <property type="evidence" value="ECO:0007669"/>
    <property type="project" value="TreeGrafter"/>
</dbReference>
<keyword evidence="9 12" id="KW-0663">Pyridoxal phosphate</keyword>
<evidence type="ECO:0000256" key="2">
    <source>
        <dbReference type="ARBA" id="ARBA00001933"/>
    </source>
</evidence>
<dbReference type="EMBL" id="BMZH01000002">
    <property type="protein sequence ID" value="GHA86064.1"/>
    <property type="molecule type" value="Genomic_DNA"/>
</dbReference>
<comment type="caution">
    <text evidence="14">The sequence shown here is derived from an EMBL/GenBank/DDBJ whole genome shotgun (WGS) entry which is preliminary data.</text>
</comment>
<protein>
    <recommendedName>
        <fullName evidence="13">Alpha-1,4 glucan phosphorylase</fullName>
        <ecNumber evidence="13">2.4.1.1</ecNumber>
    </recommendedName>
</protein>
<evidence type="ECO:0000313" key="15">
    <source>
        <dbReference type="Proteomes" id="UP000634004"/>
    </source>
</evidence>
<evidence type="ECO:0000256" key="7">
    <source>
        <dbReference type="ARBA" id="ARBA00022676"/>
    </source>
</evidence>
<feature type="modified residue" description="N6-(pyridoxal phosphate)lysine" evidence="12">
    <location>
        <position position="669"/>
    </location>
</feature>
<evidence type="ECO:0000256" key="5">
    <source>
        <dbReference type="ARBA" id="ARBA00022490"/>
    </source>
</evidence>
<comment type="function">
    <text evidence="13">Allosteric enzyme that catalyzes the rate-limiting step in glycogen catabolism, the phosphorolytic cleavage of glycogen to produce glucose-1-phosphate, and plays a central role in maintaining cellular and organismal glucose homeostasis.</text>
</comment>
<evidence type="ECO:0000313" key="14">
    <source>
        <dbReference type="EMBL" id="GHA86064.1"/>
    </source>
</evidence>